<protein>
    <recommendedName>
        <fullName evidence="9">Protein translocase subunit SecE</fullName>
    </recommendedName>
</protein>
<keyword evidence="8 9" id="KW-0472">Membrane</keyword>
<evidence type="ECO:0000256" key="4">
    <source>
        <dbReference type="ARBA" id="ARBA00022692"/>
    </source>
</evidence>
<dbReference type="GO" id="GO:0006605">
    <property type="term" value="P:protein targeting"/>
    <property type="evidence" value="ECO:0007669"/>
    <property type="project" value="UniProtKB-UniRule"/>
</dbReference>
<evidence type="ECO:0000256" key="8">
    <source>
        <dbReference type="ARBA" id="ARBA00023136"/>
    </source>
</evidence>
<dbReference type="GO" id="GO:0065002">
    <property type="term" value="P:intracellular protein transmembrane transport"/>
    <property type="evidence" value="ECO:0007669"/>
    <property type="project" value="UniProtKB-UniRule"/>
</dbReference>
<evidence type="ECO:0000256" key="1">
    <source>
        <dbReference type="ARBA" id="ARBA00004370"/>
    </source>
</evidence>
<dbReference type="GO" id="GO:0009306">
    <property type="term" value="P:protein secretion"/>
    <property type="evidence" value="ECO:0007669"/>
    <property type="project" value="UniProtKB-UniRule"/>
</dbReference>
<evidence type="ECO:0000313" key="11">
    <source>
        <dbReference type="Proteomes" id="UP000324209"/>
    </source>
</evidence>
<keyword evidence="2 9" id="KW-0813">Transport</keyword>
<dbReference type="InterPro" id="IPR001901">
    <property type="entry name" value="Translocase_SecE/Sec61-g"/>
</dbReference>
<dbReference type="InterPro" id="IPR038379">
    <property type="entry name" value="SecE_sf"/>
</dbReference>
<proteinExistence type="inferred from homology"/>
<evidence type="ECO:0000256" key="2">
    <source>
        <dbReference type="ARBA" id="ARBA00022448"/>
    </source>
</evidence>
<dbReference type="GO" id="GO:0043952">
    <property type="term" value="P:protein transport by the Sec complex"/>
    <property type="evidence" value="ECO:0007669"/>
    <property type="project" value="UniProtKB-UniRule"/>
</dbReference>
<gene>
    <name evidence="9 10" type="primary">secE</name>
    <name evidence="10" type="ORF">EXM22_11470</name>
</gene>
<comment type="subcellular location">
    <subcellularLocation>
        <location evidence="9">Cell membrane</location>
        <topology evidence="9">Single-pass membrane protein</topology>
    </subcellularLocation>
    <subcellularLocation>
        <location evidence="1">Membrane</location>
    </subcellularLocation>
</comment>
<keyword evidence="6 9" id="KW-1133">Transmembrane helix</keyword>
<keyword evidence="5 9" id="KW-0653">Protein transport</keyword>
<dbReference type="KEGG" id="ock:EXM22_11470"/>
<dbReference type="OrthoDB" id="9799073at2"/>
<dbReference type="EMBL" id="CP036150">
    <property type="protein sequence ID" value="QEN09912.1"/>
    <property type="molecule type" value="Genomic_DNA"/>
</dbReference>
<dbReference type="PANTHER" id="PTHR33910">
    <property type="entry name" value="PROTEIN TRANSLOCASE SUBUNIT SECE"/>
    <property type="match status" value="1"/>
</dbReference>
<dbReference type="Gene3D" id="1.20.5.1030">
    <property type="entry name" value="Preprotein translocase secy subunit"/>
    <property type="match status" value="1"/>
</dbReference>
<dbReference type="InterPro" id="IPR005807">
    <property type="entry name" value="SecE_bac"/>
</dbReference>
<keyword evidence="3 9" id="KW-1003">Cell membrane</keyword>
<accession>A0A5C1QUZ4</accession>
<sequence length="59" mass="6668">MNKMKAFFLESYGELKKVVWPGRESVASSTRVVLVSTALFAVFFGVVDFVLLKGLFFIF</sequence>
<dbReference type="Proteomes" id="UP000324209">
    <property type="component" value="Chromosome"/>
</dbReference>
<keyword evidence="11" id="KW-1185">Reference proteome</keyword>
<evidence type="ECO:0000256" key="9">
    <source>
        <dbReference type="HAMAP-Rule" id="MF_00422"/>
    </source>
</evidence>
<comment type="similarity">
    <text evidence="9">Belongs to the SecE/SEC61-gamma family.</text>
</comment>
<organism evidence="10 11">
    <name type="scientific">Oceanispirochaeta crateris</name>
    <dbReference type="NCBI Taxonomy" id="2518645"/>
    <lineage>
        <taxon>Bacteria</taxon>
        <taxon>Pseudomonadati</taxon>
        <taxon>Spirochaetota</taxon>
        <taxon>Spirochaetia</taxon>
        <taxon>Spirochaetales</taxon>
        <taxon>Spirochaetaceae</taxon>
        <taxon>Oceanispirochaeta</taxon>
    </lineage>
</organism>
<dbReference type="HAMAP" id="MF_00422">
    <property type="entry name" value="SecE"/>
    <property type="match status" value="1"/>
</dbReference>
<evidence type="ECO:0000256" key="7">
    <source>
        <dbReference type="ARBA" id="ARBA00023010"/>
    </source>
</evidence>
<keyword evidence="7 9" id="KW-0811">Translocation</keyword>
<evidence type="ECO:0000256" key="6">
    <source>
        <dbReference type="ARBA" id="ARBA00022989"/>
    </source>
</evidence>
<dbReference type="NCBIfam" id="TIGR00964">
    <property type="entry name" value="secE_bact"/>
    <property type="match status" value="1"/>
</dbReference>
<evidence type="ECO:0000256" key="5">
    <source>
        <dbReference type="ARBA" id="ARBA00022927"/>
    </source>
</evidence>
<dbReference type="PROSITE" id="PS01067">
    <property type="entry name" value="SECE_SEC61G"/>
    <property type="match status" value="1"/>
</dbReference>
<reference evidence="10 11" key="1">
    <citation type="submission" date="2019-02" db="EMBL/GenBank/DDBJ databases">
        <title>Complete Genome Sequence and Methylome Analysis of free living Spirochaetas.</title>
        <authorList>
            <person name="Fomenkov A."/>
            <person name="Dubinina G."/>
            <person name="Leshcheva N."/>
            <person name="Mikheeva N."/>
            <person name="Grabovich M."/>
            <person name="Vincze T."/>
            <person name="Roberts R.J."/>
        </authorList>
    </citation>
    <scope>NUCLEOTIDE SEQUENCE [LARGE SCALE GENOMIC DNA]</scope>
    <source>
        <strain evidence="10 11">K2</strain>
    </source>
</reference>
<dbReference type="GO" id="GO:0005886">
    <property type="term" value="C:plasma membrane"/>
    <property type="evidence" value="ECO:0007669"/>
    <property type="project" value="UniProtKB-SubCell"/>
</dbReference>
<dbReference type="GO" id="GO:0008320">
    <property type="term" value="F:protein transmembrane transporter activity"/>
    <property type="evidence" value="ECO:0007669"/>
    <property type="project" value="UniProtKB-UniRule"/>
</dbReference>
<evidence type="ECO:0000313" key="10">
    <source>
        <dbReference type="EMBL" id="QEN09912.1"/>
    </source>
</evidence>
<evidence type="ECO:0000256" key="3">
    <source>
        <dbReference type="ARBA" id="ARBA00022475"/>
    </source>
</evidence>
<dbReference type="AlphaFoldDB" id="A0A5C1QUZ4"/>
<comment type="function">
    <text evidence="9">Essential subunit of the Sec protein translocation channel SecYEG. Clamps together the 2 halves of SecY. May contact the channel plug during translocation.</text>
</comment>
<dbReference type="Pfam" id="PF00584">
    <property type="entry name" value="SecE"/>
    <property type="match status" value="1"/>
</dbReference>
<dbReference type="PANTHER" id="PTHR33910:SF1">
    <property type="entry name" value="PROTEIN TRANSLOCASE SUBUNIT SECE"/>
    <property type="match status" value="1"/>
</dbReference>
<name>A0A5C1QUZ4_9SPIO</name>
<feature type="transmembrane region" description="Helical" evidence="9">
    <location>
        <begin position="32"/>
        <end position="58"/>
    </location>
</feature>
<keyword evidence="4 9" id="KW-0812">Transmembrane</keyword>
<comment type="subunit">
    <text evidence="9">Component of the Sec protein translocase complex. Heterotrimer consisting of SecY, SecE and SecG subunits. The heterotrimers can form oligomers, although 1 heterotrimer is thought to be able to translocate proteins. Interacts with the ribosome. Interacts with SecDF, and other proteins may be involved. Interacts with SecA.</text>
</comment>